<keyword evidence="3" id="KW-1185">Reference proteome</keyword>
<sequence length="142" mass="15761">MAIKNVSSSEDGRSSEGDANNEYEKENGEPTDPLGIEFVEVPSLSGEILEVLGPKQATVSDVSEDIHKDLVSRWEQIIKKGLNSDDREELLKKYPYPQNFVSLYSPKIIPEINAAIDATTKKRNENITIKPKNNGSSNISTR</sequence>
<dbReference type="Proteomes" id="UP001153636">
    <property type="component" value="Chromosome 10"/>
</dbReference>
<dbReference type="AlphaFoldDB" id="A0A9P0CIB5"/>
<feature type="compositionally biased region" description="Basic and acidic residues" evidence="1">
    <location>
        <begin position="10"/>
        <end position="28"/>
    </location>
</feature>
<accession>A0A9P0CIB5</accession>
<evidence type="ECO:0000313" key="2">
    <source>
        <dbReference type="EMBL" id="CAH1100603.1"/>
    </source>
</evidence>
<dbReference type="OrthoDB" id="6744247at2759"/>
<reference evidence="2" key="1">
    <citation type="submission" date="2022-01" db="EMBL/GenBank/DDBJ databases">
        <authorList>
            <person name="King R."/>
        </authorList>
    </citation>
    <scope>NUCLEOTIDE SEQUENCE</scope>
</reference>
<evidence type="ECO:0000313" key="3">
    <source>
        <dbReference type="Proteomes" id="UP001153636"/>
    </source>
</evidence>
<organism evidence="2 3">
    <name type="scientific">Psylliodes chrysocephalus</name>
    <dbReference type="NCBI Taxonomy" id="3402493"/>
    <lineage>
        <taxon>Eukaryota</taxon>
        <taxon>Metazoa</taxon>
        <taxon>Ecdysozoa</taxon>
        <taxon>Arthropoda</taxon>
        <taxon>Hexapoda</taxon>
        <taxon>Insecta</taxon>
        <taxon>Pterygota</taxon>
        <taxon>Neoptera</taxon>
        <taxon>Endopterygota</taxon>
        <taxon>Coleoptera</taxon>
        <taxon>Polyphaga</taxon>
        <taxon>Cucujiformia</taxon>
        <taxon>Chrysomeloidea</taxon>
        <taxon>Chrysomelidae</taxon>
        <taxon>Galerucinae</taxon>
        <taxon>Alticini</taxon>
        <taxon>Psylliodes</taxon>
    </lineage>
</organism>
<dbReference type="EMBL" id="OV651822">
    <property type="protein sequence ID" value="CAH1100603.1"/>
    <property type="molecule type" value="Genomic_DNA"/>
</dbReference>
<name>A0A9P0CIB5_9CUCU</name>
<feature type="region of interest" description="Disordered" evidence="1">
    <location>
        <begin position="1"/>
        <end position="35"/>
    </location>
</feature>
<evidence type="ECO:0000256" key="1">
    <source>
        <dbReference type="SAM" id="MobiDB-lite"/>
    </source>
</evidence>
<proteinExistence type="predicted"/>
<protein>
    <submittedName>
        <fullName evidence="2">Uncharacterized protein</fullName>
    </submittedName>
</protein>
<gene>
    <name evidence="2" type="ORF">PSYICH_LOCUS1687</name>
</gene>